<dbReference type="OrthoDB" id="2423701at2759"/>
<dbReference type="SMART" id="SM00028">
    <property type="entry name" value="TPR"/>
    <property type="match status" value="3"/>
</dbReference>
<dbReference type="PROSITE" id="PS50005">
    <property type="entry name" value="TPR"/>
    <property type="match status" value="1"/>
</dbReference>
<dbReference type="GO" id="GO:0101031">
    <property type="term" value="C:protein folding chaperone complex"/>
    <property type="evidence" value="ECO:0007669"/>
    <property type="project" value="TreeGrafter"/>
</dbReference>
<name>A0A196SC36_BLAHN</name>
<proteinExistence type="predicted"/>
<organism evidence="3 4">
    <name type="scientific">Blastocystis sp. subtype 1 (strain ATCC 50177 / NandII)</name>
    <dbReference type="NCBI Taxonomy" id="478820"/>
    <lineage>
        <taxon>Eukaryota</taxon>
        <taxon>Sar</taxon>
        <taxon>Stramenopiles</taxon>
        <taxon>Bigyra</taxon>
        <taxon>Opalozoa</taxon>
        <taxon>Opalinata</taxon>
        <taxon>Blastocystidae</taxon>
        <taxon>Blastocystis</taxon>
    </lineage>
</organism>
<feature type="repeat" description="TPR" evidence="2">
    <location>
        <begin position="7"/>
        <end position="40"/>
    </location>
</feature>
<evidence type="ECO:0000313" key="4">
    <source>
        <dbReference type="Proteomes" id="UP000078348"/>
    </source>
</evidence>
<accession>A0A196SC36</accession>
<comment type="caution">
    <text evidence="3">The sequence shown here is derived from an EMBL/GenBank/DDBJ whole genome shotgun (WGS) entry which is preliminary data.</text>
</comment>
<dbReference type="Gene3D" id="1.25.40.10">
    <property type="entry name" value="Tetratricopeptide repeat domain"/>
    <property type="match status" value="1"/>
</dbReference>
<protein>
    <submittedName>
        <fullName evidence="3">RNA polymerase II-associated protein</fullName>
    </submittedName>
</protein>
<dbReference type="PANTHER" id="PTHR46423">
    <property type="entry name" value="RNA POLYMERASE II-ASSOCIATED PROTEIN 3"/>
    <property type="match status" value="1"/>
</dbReference>
<keyword evidence="4" id="KW-1185">Reference proteome</keyword>
<dbReference type="AlphaFoldDB" id="A0A196SC36"/>
<sequence length="402" mass="45388">MSTQSRATSLREAGNERFKKRDYDGAIDFYSQSLKVEETAACYSNRALCYINLHRYSLGLKDADMSISLDPLFVKSWLRRGICRMELKQPQLAYFDLMRAQELNPDNKDIEKQLEACRKAEIRTYASLDAYVKEVVASMRECFVSSGSNEAVSYVKDILQFRPTDEAVLEEVTALLEEKACWEQASKVLEKLTVLTKADEARSLGFLLRRVRADAERGESGAAVVGLKYYNSHCGTRRDTALVQQIEAKLNPANATLQNALSLAEERMELPPAPSSLYNLTYNLQSIKDSPALIQKYLMSIAPSRFGELFSAGDADCEPYEMVISCLRDILEHNISHCYWTVDVLQSMKSSVQFPLVRSLLPETTIAKLREMKEMIAKTGKVSESFLDVFSDNLSSFPICFP</sequence>
<gene>
    <name evidence="3" type="ORF">AV274_3723</name>
</gene>
<evidence type="ECO:0000313" key="3">
    <source>
        <dbReference type="EMBL" id="OAO14578.1"/>
    </source>
</evidence>
<dbReference type="PANTHER" id="PTHR46423:SF1">
    <property type="entry name" value="RNA POLYMERASE II-ASSOCIATED PROTEIN 3"/>
    <property type="match status" value="1"/>
</dbReference>
<dbReference type="InterPro" id="IPR019734">
    <property type="entry name" value="TPR_rpt"/>
</dbReference>
<dbReference type="SUPFAM" id="SSF48452">
    <property type="entry name" value="TPR-like"/>
    <property type="match status" value="1"/>
</dbReference>
<evidence type="ECO:0000256" key="2">
    <source>
        <dbReference type="PROSITE-ProRule" id="PRU00339"/>
    </source>
</evidence>
<dbReference type="InterPro" id="IPR051966">
    <property type="entry name" value="RPAP3"/>
</dbReference>
<dbReference type="STRING" id="478820.A0A196SC36"/>
<dbReference type="InterPro" id="IPR011990">
    <property type="entry name" value="TPR-like_helical_dom_sf"/>
</dbReference>
<reference evidence="3 4" key="1">
    <citation type="submission" date="2016-05" db="EMBL/GenBank/DDBJ databases">
        <title>Nuclear genome of Blastocystis sp. subtype 1 NandII.</title>
        <authorList>
            <person name="Gentekaki E."/>
            <person name="Curtis B."/>
            <person name="Stairs C."/>
            <person name="Eme L."/>
            <person name="Herman E."/>
            <person name="Klimes V."/>
            <person name="Arias M.C."/>
            <person name="Elias M."/>
            <person name="Hilliou F."/>
            <person name="Klute M."/>
            <person name="Malik S.-B."/>
            <person name="Pightling A."/>
            <person name="Rachubinski R."/>
            <person name="Salas D."/>
            <person name="Schlacht A."/>
            <person name="Suga H."/>
            <person name="Archibald J."/>
            <person name="Ball S.G."/>
            <person name="Clark G."/>
            <person name="Dacks J."/>
            <person name="Van Der Giezen M."/>
            <person name="Tsaousis A."/>
            <person name="Roger A."/>
        </authorList>
    </citation>
    <scope>NUCLEOTIDE SEQUENCE [LARGE SCALE GENOMIC DNA]</scope>
    <source>
        <strain evidence="4">ATCC 50177 / NandII</strain>
    </source>
</reference>
<keyword evidence="1 2" id="KW-0802">TPR repeat</keyword>
<dbReference type="EMBL" id="LXWW01000234">
    <property type="protein sequence ID" value="OAO14578.1"/>
    <property type="molecule type" value="Genomic_DNA"/>
</dbReference>
<evidence type="ECO:0000256" key="1">
    <source>
        <dbReference type="ARBA" id="ARBA00022803"/>
    </source>
</evidence>
<dbReference type="Proteomes" id="UP000078348">
    <property type="component" value="Unassembled WGS sequence"/>
</dbReference>